<name>A0A644SVK5_9ZZZZ</name>
<dbReference type="SMART" id="SM00530">
    <property type="entry name" value="HTH_XRE"/>
    <property type="match status" value="1"/>
</dbReference>
<gene>
    <name evidence="3" type="ORF">SDC9_04177</name>
</gene>
<dbReference type="AlphaFoldDB" id="A0A644SVK5"/>
<dbReference type="SUPFAM" id="SSF47413">
    <property type="entry name" value="lambda repressor-like DNA-binding domains"/>
    <property type="match status" value="1"/>
</dbReference>
<dbReference type="PANTHER" id="PTHR46558">
    <property type="entry name" value="TRACRIPTIONAL REGULATORY PROTEIN-RELATED-RELATED"/>
    <property type="match status" value="1"/>
</dbReference>
<dbReference type="InterPro" id="IPR010982">
    <property type="entry name" value="Lambda_DNA-bd_dom_sf"/>
</dbReference>
<dbReference type="PROSITE" id="PS50943">
    <property type="entry name" value="HTH_CROC1"/>
    <property type="match status" value="1"/>
</dbReference>
<evidence type="ECO:0000256" key="1">
    <source>
        <dbReference type="ARBA" id="ARBA00023125"/>
    </source>
</evidence>
<proteinExistence type="predicted"/>
<dbReference type="Gene3D" id="1.10.260.40">
    <property type="entry name" value="lambda repressor-like DNA-binding domains"/>
    <property type="match status" value="1"/>
</dbReference>
<feature type="domain" description="HTH cro/C1-type" evidence="2">
    <location>
        <begin position="11"/>
        <end position="65"/>
    </location>
</feature>
<organism evidence="3">
    <name type="scientific">bioreactor metagenome</name>
    <dbReference type="NCBI Taxonomy" id="1076179"/>
    <lineage>
        <taxon>unclassified sequences</taxon>
        <taxon>metagenomes</taxon>
        <taxon>ecological metagenomes</taxon>
    </lineage>
</organism>
<evidence type="ECO:0000313" key="3">
    <source>
        <dbReference type="EMBL" id="MPL58643.1"/>
    </source>
</evidence>
<accession>A0A644SVK5</accession>
<dbReference type="GO" id="GO:0003677">
    <property type="term" value="F:DNA binding"/>
    <property type="evidence" value="ECO:0007669"/>
    <property type="project" value="UniProtKB-KW"/>
</dbReference>
<keyword evidence="1" id="KW-0238">DNA-binding</keyword>
<dbReference type="PANTHER" id="PTHR46558:SF11">
    <property type="entry name" value="HTH-TYPE TRANSCRIPTIONAL REGULATOR XRE"/>
    <property type="match status" value="1"/>
</dbReference>
<comment type="caution">
    <text evidence="3">The sequence shown here is derived from an EMBL/GenBank/DDBJ whole genome shotgun (WGS) entry which is preliminary data.</text>
</comment>
<sequence>MKEKSLFAQRLTDRRIKLKFTQESFANLVGMSRARYANYEQSRREPDFEIAKLFAEHLKTTTDYLLGYDDYDRRPTTPPRHNKPKDLLKFLDESEVMFDGVPLTEEDKEKVRKALELAFWDAKQQNKRKKS</sequence>
<dbReference type="Pfam" id="PF01381">
    <property type="entry name" value="HTH_3"/>
    <property type="match status" value="1"/>
</dbReference>
<dbReference type="CDD" id="cd00093">
    <property type="entry name" value="HTH_XRE"/>
    <property type="match status" value="1"/>
</dbReference>
<evidence type="ECO:0000259" key="2">
    <source>
        <dbReference type="PROSITE" id="PS50943"/>
    </source>
</evidence>
<reference evidence="3" key="1">
    <citation type="submission" date="2019-08" db="EMBL/GenBank/DDBJ databases">
        <authorList>
            <person name="Kucharzyk K."/>
            <person name="Murdoch R.W."/>
            <person name="Higgins S."/>
            <person name="Loffler F."/>
        </authorList>
    </citation>
    <scope>NUCLEOTIDE SEQUENCE</scope>
</reference>
<dbReference type="InterPro" id="IPR001387">
    <property type="entry name" value="Cro/C1-type_HTH"/>
</dbReference>
<dbReference type="EMBL" id="VSSQ01000007">
    <property type="protein sequence ID" value="MPL58643.1"/>
    <property type="molecule type" value="Genomic_DNA"/>
</dbReference>
<protein>
    <recommendedName>
        <fullName evidence="2">HTH cro/C1-type domain-containing protein</fullName>
    </recommendedName>
</protein>